<gene>
    <name evidence="1" type="ORF">B5E88_08845</name>
</gene>
<dbReference type="Gene3D" id="1.10.10.10">
    <property type="entry name" value="Winged helix-like DNA-binding domain superfamily/Winged helix DNA-binding domain"/>
    <property type="match status" value="1"/>
</dbReference>
<reference evidence="2" key="1">
    <citation type="submission" date="2017-04" db="EMBL/GenBank/DDBJ databases">
        <title>Function of individual gut microbiota members based on whole genome sequencing of pure cultures obtained from chicken caecum.</title>
        <authorList>
            <person name="Medvecky M."/>
            <person name="Cejkova D."/>
            <person name="Polansky O."/>
            <person name="Karasova D."/>
            <person name="Kubasova T."/>
            <person name="Cizek A."/>
            <person name="Rychlik I."/>
        </authorList>
    </citation>
    <scope>NUCLEOTIDE SEQUENCE [LARGE SCALE GENOMIC DNA]</scope>
    <source>
        <strain evidence="2">An144</strain>
    </source>
</reference>
<dbReference type="InterPro" id="IPR009061">
    <property type="entry name" value="DNA-bd_dom_put_sf"/>
</dbReference>
<name>A0A1Y4QWP6_9ENTE</name>
<protein>
    <recommendedName>
        <fullName evidence="3">Helix-turn-helix domain-containing protein</fullName>
    </recommendedName>
</protein>
<dbReference type="EMBL" id="NFLC01000017">
    <property type="protein sequence ID" value="OUQ09745.1"/>
    <property type="molecule type" value="Genomic_DNA"/>
</dbReference>
<dbReference type="AlphaFoldDB" id="A0A1Y4QWP6"/>
<sequence>MKDLNGVMKVLFDEAAQMQIRSAMYEMLTEEINRVREDAGLSRPILNQKQAAKYLGVSIATFRKLMIAGMPRIIIGNTVLYSKESIYKWLLSYEDEHEE</sequence>
<proteinExistence type="predicted"/>
<evidence type="ECO:0000313" key="1">
    <source>
        <dbReference type="EMBL" id="OUQ09745.1"/>
    </source>
</evidence>
<evidence type="ECO:0000313" key="2">
    <source>
        <dbReference type="Proteomes" id="UP000196074"/>
    </source>
</evidence>
<dbReference type="Proteomes" id="UP000196074">
    <property type="component" value="Unassembled WGS sequence"/>
</dbReference>
<evidence type="ECO:0008006" key="3">
    <source>
        <dbReference type="Google" id="ProtNLM"/>
    </source>
</evidence>
<organism evidence="1 2">
    <name type="scientific">Enterococcus cecorum</name>
    <dbReference type="NCBI Taxonomy" id="44008"/>
    <lineage>
        <taxon>Bacteria</taxon>
        <taxon>Bacillati</taxon>
        <taxon>Bacillota</taxon>
        <taxon>Bacilli</taxon>
        <taxon>Lactobacillales</taxon>
        <taxon>Enterococcaceae</taxon>
        <taxon>Enterococcus</taxon>
    </lineage>
</organism>
<comment type="caution">
    <text evidence="1">The sequence shown here is derived from an EMBL/GenBank/DDBJ whole genome shotgun (WGS) entry which is preliminary data.</text>
</comment>
<accession>A0A1Y4QWP6</accession>
<dbReference type="RefSeq" id="WP_087215469.1">
    <property type="nucleotide sequence ID" value="NZ_JAXOGI010000011.1"/>
</dbReference>
<dbReference type="SUPFAM" id="SSF46955">
    <property type="entry name" value="Putative DNA-binding domain"/>
    <property type="match status" value="1"/>
</dbReference>
<dbReference type="InterPro" id="IPR036388">
    <property type="entry name" value="WH-like_DNA-bd_sf"/>
</dbReference>